<dbReference type="InterPro" id="IPR009810">
    <property type="entry name" value="Nodulin_late_dom"/>
</dbReference>
<keyword evidence="1" id="KW-0732">Signal</keyword>
<feature type="domain" description="Late nodulin" evidence="2">
    <location>
        <begin position="1"/>
        <end position="49"/>
    </location>
</feature>
<dbReference type="GO" id="GO:0046872">
    <property type="term" value="F:metal ion binding"/>
    <property type="evidence" value="ECO:0007669"/>
    <property type="project" value="InterPro"/>
</dbReference>
<dbReference type="AlphaFoldDB" id="A7KH94"/>
<dbReference type="EMBL" id="EF414315">
    <property type="protein sequence ID" value="ABS31401.1"/>
    <property type="molecule type" value="mRNA"/>
</dbReference>
<feature type="chain" id="PRO_5002708925" evidence="1">
    <location>
        <begin position="24"/>
        <end position="59"/>
    </location>
</feature>
<name>A7KH94_MEDTR</name>
<reference evidence="3" key="1">
    <citation type="journal article" date="2007" name="Mol. Plant Microbe Interact.">
        <title>Genomic organization and evolutionary insights on GRP and NCR genes, two large nodule-specific gene families in Medicago truncatula.</title>
        <authorList>
            <person name="Alunni B."/>
            <person name="Kevei Z."/>
            <person name="Redondo-Nieto M."/>
            <person name="Kondorosi A."/>
            <person name="Mergaert P."/>
            <person name="Kondorosi E."/>
        </authorList>
    </citation>
    <scope>NUCLEOTIDE SEQUENCE</scope>
</reference>
<evidence type="ECO:0000256" key="1">
    <source>
        <dbReference type="SAM" id="SignalP"/>
    </source>
</evidence>
<dbReference type="Pfam" id="PF07127">
    <property type="entry name" value="Nodulin_late"/>
    <property type="match status" value="1"/>
</dbReference>
<evidence type="ECO:0000259" key="2">
    <source>
        <dbReference type="Pfam" id="PF07127"/>
    </source>
</evidence>
<evidence type="ECO:0000313" key="3">
    <source>
        <dbReference type="EMBL" id="ABS31401.1"/>
    </source>
</evidence>
<sequence>MAVILKFVYIMIIFLFLLYVVNGTRCNRDEDCPFICTGPQIPKCVSHICFCLSSGKEAY</sequence>
<organism evidence="3">
    <name type="scientific">Medicago truncatula</name>
    <name type="common">Barrel medic</name>
    <name type="synonym">Medicago tribuloides</name>
    <dbReference type="NCBI Taxonomy" id="3880"/>
    <lineage>
        <taxon>Eukaryota</taxon>
        <taxon>Viridiplantae</taxon>
        <taxon>Streptophyta</taxon>
        <taxon>Embryophyta</taxon>
        <taxon>Tracheophyta</taxon>
        <taxon>Spermatophyta</taxon>
        <taxon>Magnoliopsida</taxon>
        <taxon>eudicotyledons</taxon>
        <taxon>Gunneridae</taxon>
        <taxon>Pentapetalae</taxon>
        <taxon>rosids</taxon>
        <taxon>fabids</taxon>
        <taxon>Fabales</taxon>
        <taxon>Fabaceae</taxon>
        <taxon>Papilionoideae</taxon>
        <taxon>50 kb inversion clade</taxon>
        <taxon>NPAAA clade</taxon>
        <taxon>Hologalegina</taxon>
        <taxon>IRL clade</taxon>
        <taxon>Trifolieae</taxon>
        <taxon>Medicago</taxon>
    </lineage>
</organism>
<accession>A7KH94</accession>
<proteinExistence type="evidence at transcript level"/>
<protein>
    <submittedName>
        <fullName evidence="3">Nodule-specific cysteine-rich peptide 122</fullName>
    </submittedName>
</protein>
<feature type="signal peptide" evidence="1">
    <location>
        <begin position="1"/>
        <end position="23"/>
    </location>
</feature>